<dbReference type="AlphaFoldDB" id="A0A9P4H5A7"/>
<reference evidence="1" key="1">
    <citation type="journal article" date="2020" name="Stud. Mycol.">
        <title>101 Dothideomycetes genomes: a test case for predicting lifestyles and emergence of pathogens.</title>
        <authorList>
            <person name="Haridas S."/>
            <person name="Albert R."/>
            <person name="Binder M."/>
            <person name="Bloem J."/>
            <person name="Labutti K."/>
            <person name="Salamov A."/>
            <person name="Andreopoulos B."/>
            <person name="Baker S."/>
            <person name="Barry K."/>
            <person name="Bills G."/>
            <person name="Bluhm B."/>
            <person name="Cannon C."/>
            <person name="Castanera R."/>
            <person name="Culley D."/>
            <person name="Daum C."/>
            <person name="Ezra D."/>
            <person name="Gonzalez J."/>
            <person name="Henrissat B."/>
            <person name="Kuo A."/>
            <person name="Liang C."/>
            <person name="Lipzen A."/>
            <person name="Lutzoni F."/>
            <person name="Magnuson J."/>
            <person name="Mondo S."/>
            <person name="Nolan M."/>
            <person name="Ohm R."/>
            <person name="Pangilinan J."/>
            <person name="Park H.-J."/>
            <person name="Ramirez L."/>
            <person name="Alfaro M."/>
            <person name="Sun H."/>
            <person name="Tritt A."/>
            <person name="Yoshinaga Y."/>
            <person name="Zwiers L.-H."/>
            <person name="Turgeon B."/>
            <person name="Goodwin S."/>
            <person name="Spatafora J."/>
            <person name="Crous P."/>
            <person name="Grigoriev I."/>
        </authorList>
    </citation>
    <scope>NUCLEOTIDE SEQUENCE</scope>
    <source>
        <strain evidence="1">CBS 110217</strain>
    </source>
</reference>
<accession>A0A9P4H5A7</accession>
<proteinExistence type="predicted"/>
<evidence type="ECO:0000313" key="1">
    <source>
        <dbReference type="EMBL" id="KAF2027380.1"/>
    </source>
</evidence>
<dbReference type="EMBL" id="ML978227">
    <property type="protein sequence ID" value="KAF2027380.1"/>
    <property type="molecule type" value="Genomic_DNA"/>
</dbReference>
<evidence type="ECO:0000313" key="2">
    <source>
        <dbReference type="Proteomes" id="UP000799777"/>
    </source>
</evidence>
<keyword evidence="2" id="KW-1185">Reference proteome</keyword>
<name>A0A9P4H5A7_9PLEO</name>
<gene>
    <name evidence="1" type="ORF">EK21DRAFT_114875</name>
</gene>
<sequence>MDISTFRSHKDDYAAFSPWFDVTTWVAEYTVQLDQTGEPFLQVHDQRIEFRDPRISSSTILHAVCLEALGFNVRTDMVQIAGLLVLETKPGSYRRVTVFSSKINATCFMSAPDIEEILEKRFKPEFGESTEAREIRISRLEKYIGPQVLENLPGEQWKKRTLRLV</sequence>
<protein>
    <submittedName>
        <fullName evidence="1">Uncharacterized protein</fullName>
    </submittedName>
</protein>
<dbReference type="Proteomes" id="UP000799777">
    <property type="component" value="Unassembled WGS sequence"/>
</dbReference>
<organism evidence="1 2">
    <name type="scientific">Setomelanomma holmii</name>
    <dbReference type="NCBI Taxonomy" id="210430"/>
    <lineage>
        <taxon>Eukaryota</taxon>
        <taxon>Fungi</taxon>
        <taxon>Dikarya</taxon>
        <taxon>Ascomycota</taxon>
        <taxon>Pezizomycotina</taxon>
        <taxon>Dothideomycetes</taxon>
        <taxon>Pleosporomycetidae</taxon>
        <taxon>Pleosporales</taxon>
        <taxon>Pleosporineae</taxon>
        <taxon>Phaeosphaeriaceae</taxon>
        <taxon>Setomelanomma</taxon>
    </lineage>
</organism>
<comment type="caution">
    <text evidence="1">The sequence shown here is derived from an EMBL/GenBank/DDBJ whole genome shotgun (WGS) entry which is preliminary data.</text>
</comment>